<keyword evidence="2" id="KW-1185">Reference proteome</keyword>
<dbReference type="Proteomes" id="UP001460270">
    <property type="component" value="Unassembled WGS sequence"/>
</dbReference>
<protein>
    <submittedName>
        <fullName evidence="1">Uncharacterized protein</fullName>
    </submittedName>
</protein>
<gene>
    <name evidence="1" type="ORF">WMY93_005576</name>
</gene>
<organism evidence="1 2">
    <name type="scientific">Mugilogobius chulae</name>
    <name type="common">yellowstripe goby</name>
    <dbReference type="NCBI Taxonomy" id="88201"/>
    <lineage>
        <taxon>Eukaryota</taxon>
        <taxon>Metazoa</taxon>
        <taxon>Chordata</taxon>
        <taxon>Craniata</taxon>
        <taxon>Vertebrata</taxon>
        <taxon>Euteleostomi</taxon>
        <taxon>Actinopterygii</taxon>
        <taxon>Neopterygii</taxon>
        <taxon>Teleostei</taxon>
        <taxon>Neoteleostei</taxon>
        <taxon>Acanthomorphata</taxon>
        <taxon>Gobiaria</taxon>
        <taxon>Gobiiformes</taxon>
        <taxon>Gobioidei</taxon>
        <taxon>Gobiidae</taxon>
        <taxon>Gobionellinae</taxon>
        <taxon>Mugilogobius</taxon>
    </lineage>
</organism>
<proteinExistence type="predicted"/>
<evidence type="ECO:0000313" key="2">
    <source>
        <dbReference type="Proteomes" id="UP001460270"/>
    </source>
</evidence>
<sequence length="114" mass="13559">MAEQGTAACACLRKLKHMNKNRRHHGNQLYLQLDLRQRDLQVELRPKIHTSARELLEELRPKIHTSARELLEELRQKIHTSAGELHVEVRPKIHSFRRNHGHSFTCLQENFKWN</sequence>
<evidence type="ECO:0000313" key="1">
    <source>
        <dbReference type="EMBL" id="KAK7929181.1"/>
    </source>
</evidence>
<dbReference type="EMBL" id="JBBPFD010000004">
    <property type="protein sequence ID" value="KAK7929181.1"/>
    <property type="molecule type" value="Genomic_DNA"/>
</dbReference>
<comment type="caution">
    <text evidence="1">The sequence shown here is derived from an EMBL/GenBank/DDBJ whole genome shotgun (WGS) entry which is preliminary data.</text>
</comment>
<reference evidence="2" key="1">
    <citation type="submission" date="2024-04" db="EMBL/GenBank/DDBJ databases">
        <title>Salinicola lusitanus LLJ914,a marine bacterium isolated from the Okinawa Trough.</title>
        <authorList>
            <person name="Li J."/>
        </authorList>
    </citation>
    <scope>NUCLEOTIDE SEQUENCE [LARGE SCALE GENOMIC DNA]</scope>
</reference>
<dbReference type="SUPFAM" id="SSF47162">
    <property type="entry name" value="Apolipoprotein"/>
    <property type="match status" value="1"/>
</dbReference>
<name>A0AAW0PK12_9GOBI</name>
<dbReference type="AlphaFoldDB" id="A0AAW0PK12"/>
<accession>A0AAW0PK12</accession>